<evidence type="ECO:0000313" key="2">
    <source>
        <dbReference type="Proteomes" id="UP000663722"/>
    </source>
</evidence>
<dbReference type="KEGG" id="dmm:dnm_098520"/>
<proteinExistence type="predicted"/>
<evidence type="ECO:0000313" key="1">
    <source>
        <dbReference type="EMBL" id="QTA93748.1"/>
    </source>
</evidence>
<organism evidence="1 2">
    <name type="scientific">Desulfonema magnum</name>
    <dbReference type="NCBI Taxonomy" id="45655"/>
    <lineage>
        <taxon>Bacteria</taxon>
        <taxon>Pseudomonadati</taxon>
        <taxon>Thermodesulfobacteriota</taxon>
        <taxon>Desulfobacteria</taxon>
        <taxon>Desulfobacterales</taxon>
        <taxon>Desulfococcaceae</taxon>
        <taxon>Desulfonema</taxon>
    </lineage>
</organism>
<name>A0A975GW38_9BACT</name>
<accession>A0A975GW38</accession>
<sequence length="56" mass="6345">MILSYYVFKSTGKADKKRKNASSPSYLPSLYFSGPDLRAAQILVVRSLTVNKIRQH</sequence>
<dbReference type="AlphaFoldDB" id="A0A975GW38"/>
<reference evidence="1" key="1">
    <citation type="journal article" date="2021" name="Microb. Physiol.">
        <title>Proteogenomic Insights into the Physiology of Marine, Sulfate-Reducing, Filamentous Desulfonema limicola and Desulfonema magnum.</title>
        <authorList>
            <person name="Schnaars V."/>
            <person name="Wohlbrand L."/>
            <person name="Scheve S."/>
            <person name="Hinrichs C."/>
            <person name="Reinhardt R."/>
            <person name="Rabus R."/>
        </authorList>
    </citation>
    <scope>NUCLEOTIDE SEQUENCE</scope>
    <source>
        <strain evidence="1">4be13</strain>
    </source>
</reference>
<keyword evidence="2" id="KW-1185">Reference proteome</keyword>
<dbReference type="EMBL" id="CP061800">
    <property type="protein sequence ID" value="QTA93748.1"/>
    <property type="molecule type" value="Genomic_DNA"/>
</dbReference>
<protein>
    <submittedName>
        <fullName evidence="1">Uncharacterized protein</fullName>
    </submittedName>
</protein>
<gene>
    <name evidence="1" type="ORF">dnm_098520</name>
</gene>
<dbReference type="Proteomes" id="UP000663722">
    <property type="component" value="Chromosome"/>
</dbReference>